<evidence type="ECO:0000313" key="3">
    <source>
        <dbReference type="EMBL" id="CAF9925363.1"/>
    </source>
</evidence>
<reference evidence="3" key="1">
    <citation type="submission" date="2021-03" db="EMBL/GenBank/DDBJ databases">
        <authorList>
            <person name="Tagirdzhanova G."/>
        </authorList>
    </citation>
    <scope>NUCLEOTIDE SEQUENCE</scope>
</reference>
<comment type="caution">
    <text evidence="3">The sequence shown here is derived from an EMBL/GenBank/DDBJ whole genome shotgun (WGS) entry which is preliminary data.</text>
</comment>
<dbReference type="AlphaFoldDB" id="A0A8H3FP62"/>
<evidence type="ECO:0000256" key="1">
    <source>
        <dbReference type="SAM" id="MobiDB-lite"/>
    </source>
</evidence>
<keyword evidence="2" id="KW-1133">Transmembrane helix</keyword>
<keyword evidence="2" id="KW-0472">Membrane</keyword>
<dbReference type="OrthoDB" id="5350545at2759"/>
<organism evidence="3 4">
    <name type="scientific">Imshaugia aleurites</name>
    <dbReference type="NCBI Taxonomy" id="172621"/>
    <lineage>
        <taxon>Eukaryota</taxon>
        <taxon>Fungi</taxon>
        <taxon>Dikarya</taxon>
        <taxon>Ascomycota</taxon>
        <taxon>Pezizomycotina</taxon>
        <taxon>Lecanoromycetes</taxon>
        <taxon>OSLEUM clade</taxon>
        <taxon>Lecanoromycetidae</taxon>
        <taxon>Lecanorales</taxon>
        <taxon>Lecanorineae</taxon>
        <taxon>Parmeliaceae</taxon>
        <taxon>Imshaugia</taxon>
    </lineage>
</organism>
<keyword evidence="4" id="KW-1185">Reference proteome</keyword>
<feature type="transmembrane region" description="Helical" evidence="2">
    <location>
        <begin position="58"/>
        <end position="77"/>
    </location>
</feature>
<name>A0A8H3FP62_9LECA</name>
<feature type="transmembrane region" description="Helical" evidence="2">
    <location>
        <begin position="347"/>
        <end position="370"/>
    </location>
</feature>
<dbReference type="EMBL" id="CAJPDT010000039">
    <property type="protein sequence ID" value="CAF9925363.1"/>
    <property type="molecule type" value="Genomic_DNA"/>
</dbReference>
<protein>
    <submittedName>
        <fullName evidence="3">Uncharacterized protein</fullName>
    </submittedName>
</protein>
<proteinExistence type="predicted"/>
<feature type="compositionally biased region" description="Polar residues" evidence="1">
    <location>
        <begin position="131"/>
        <end position="140"/>
    </location>
</feature>
<evidence type="ECO:0000256" key="2">
    <source>
        <dbReference type="SAM" id="Phobius"/>
    </source>
</evidence>
<keyword evidence="2" id="KW-0812">Transmembrane</keyword>
<dbReference type="Proteomes" id="UP000664534">
    <property type="component" value="Unassembled WGS sequence"/>
</dbReference>
<evidence type="ECO:0000313" key="4">
    <source>
        <dbReference type="Proteomes" id="UP000664534"/>
    </source>
</evidence>
<feature type="transmembrane region" description="Helical" evidence="2">
    <location>
        <begin position="218"/>
        <end position="246"/>
    </location>
</feature>
<feature type="compositionally biased region" description="Basic and acidic residues" evidence="1">
    <location>
        <begin position="114"/>
        <end position="128"/>
    </location>
</feature>
<sequence length="377" mass="42198">MVNLQIVGAASANATNTTFTHRLGLAIGPFGLQELESTSSFLPRNGRSWTVSIRTSDIVALIFTILALTFAIDHYLFKSRYLVHIGGATRAKDHAAVLDEKASLYEKEARNVEAGRKCSSDEDSDLKRKSAQNSESSASTTRSRLGHRIINSLFILFLFLISGGKTGKALASTNHEEALESSSAKAEAEGEVDKSTPTSRWGTFVQHPWVQWVVKSAILCLGLLALLAVLAFHLLFWPLLFTVFILLQCLFHEQLNDGVTVPWKSIALRSTSQLAIWTIIGVTLLLKPNRFQGMLWKCQKWTHAVSWWLFWVPFESYYLSSSIAKRVGFPYSVTVLEAFTFIMRPSLVVYLYSGVLGDVVVAVRLCKYFWKHDVTNR</sequence>
<feature type="region of interest" description="Disordered" evidence="1">
    <location>
        <begin position="114"/>
        <end position="140"/>
    </location>
</feature>
<accession>A0A8H3FP62</accession>
<gene>
    <name evidence="3" type="ORF">IMSHALPRED_006453</name>
</gene>